<dbReference type="SUPFAM" id="SSF46934">
    <property type="entry name" value="UBA-like"/>
    <property type="match status" value="1"/>
</dbReference>
<dbReference type="Pfam" id="PF14555">
    <property type="entry name" value="UBA_4"/>
    <property type="match status" value="1"/>
</dbReference>
<dbReference type="InterPro" id="IPR009060">
    <property type="entry name" value="UBA-like_sf"/>
</dbReference>
<evidence type="ECO:0000313" key="4">
    <source>
        <dbReference type="EMBL" id="CAE2314361.1"/>
    </source>
</evidence>
<evidence type="ECO:0000313" key="7">
    <source>
        <dbReference type="EMBL" id="CAE2314596.1"/>
    </source>
</evidence>
<evidence type="ECO:0000313" key="6">
    <source>
        <dbReference type="EMBL" id="CAE2314520.1"/>
    </source>
</evidence>
<evidence type="ECO:0000313" key="12">
    <source>
        <dbReference type="EMBL" id="CAE2314717.1"/>
    </source>
</evidence>
<gene>
    <name evidence="4" type="ORF">GTHE00462_LOCUS23283</name>
    <name evidence="5" type="ORF">GTHE00462_LOCUS23334</name>
    <name evidence="6" type="ORF">GTHE00462_LOCUS23374</name>
    <name evidence="7" type="ORF">GTHE00462_LOCUS23416</name>
    <name evidence="8" type="ORF">GTHE00462_LOCUS23427</name>
    <name evidence="9" type="ORF">GTHE00462_LOCUS23451</name>
    <name evidence="10" type="ORF">GTHE00462_LOCUS23467</name>
    <name evidence="11" type="ORF">GTHE00462_LOCUS23477</name>
    <name evidence="12" type="ORF">GTHE00462_LOCUS23488</name>
</gene>
<protein>
    <recommendedName>
        <fullName evidence="3">SAM domain-containing protein</fullName>
    </recommendedName>
</protein>
<dbReference type="SMART" id="SM00454">
    <property type="entry name" value="SAM"/>
    <property type="match status" value="1"/>
</dbReference>
<evidence type="ECO:0000313" key="10">
    <source>
        <dbReference type="EMBL" id="CAE2314679.1"/>
    </source>
</evidence>
<evidence type="ECO:0000256" key="2">
    <source>
        <dbReference type="SAM" id="MobiDB-lite"/>
    </source>
</evidence>
<evidence type="ECO:0000313" key="11">
    <source>
        <dbReference type="EMBL" id="CAE2314694.1"/>
    </source>
</evidence>
<reference evidence="12" key="1">
    <citation type="submission" date="2021-01" db="EMBL/GenBank/DDBJ databases">
        <authorList>
            <person name="Corre E."/>
            <person name="Pelletier E."/>
            <person name="Niang G."/>
            <person name="Scheremetjew M."/>
            <person name="Finn R."/>
            <person name="Kale V."/>
            <person name="Holt S."/>
            <person name="Cochrane G."/>
            <person name="Meng A."/>
            <person name="Brown T."/>
            <person name="Cohen L."/>
        </authorList>
    </citation>
    <scope>NUCLEOTIDE SEQUENCE</scope>
    <source>
        <strain evidence="12">CCMP 2712</strain>
    </source>
</reference>
<keyword evidence="1" id="KW-0677">Repeat</keyword>
<name>A0A6U6BJK0_GUITH</name>
<evidence type="ECO:0000313" key="8">
    <source>
        <dbReference type="EMBL" id="CAE2314614.1"/>
    </source>
</evidence>
<evidence type="ECO:0000313" key="9">
    <source>
        <dbReference type="EMBL" id="CAE2314653.1"/>
    </source>
</evidence>
<evidence type="ECO:0000256" key="1">
    <source>
        <dbReference type="ARBA" id="ARBA00022737"/>
    </source>
</evidence>
<organism evidence="12">
    <name type="scientific">Guillardia theta</name>
    <name type="common">Cryptophyte</name>
    <name type="synonym">Cryptomonas phi</name>
    <dbReference type="NCBI Taxonomy" id="55529"/>
    <lineage>
        <taxon>Eukaryota</taxon>
        <taxon>Cryptophyceae</taxon>
        <taxon>Pyrenomonadales</taxon>
        <taxon>Geminigeraceae</taxon>
        <taxon>Guillardia</taxon>
    </lineage>
</organism>
<evidence type="ECO:0000259" key="3">
    <source>
        <dbReference type="PROSITE" id="PS50105"/>
    </source>
</evidence>
<dbReference type="EMBL" id="HBKN01030159">
    <property type="protein sequence ID" value="CAE2314596.1"/>
    <property type="molecule type" value="Transcribed_RNA"/>
</dbReference>
<feature type="region of interest" description="Disordered" evidence="2">
    <location>
        <begin position="177"/>
        <end position="196"/>
    </location>
</feature>
<dbReference type="EMBL" id="HBKN01030203">
    <property type="protein sequence ID" value="CAE2314653.1"/>
    <property type="molecule type" value="Transcribed_RNA"/>
</dbReference>
<feature type="domain" description="SAM" evidence="3">
    <location>
        <begin position="206"/>
        <end position="270"/>
    </location>
</feature>
<dbReference type="EMBL" id="HBKN01030115">
    <property type="protein sequence ID" value="CAE2314520.1"/>
    <property type="molecule type" value="Transcribed_RNA"/>
</dbReference>
<dbReference type="EMBL" id="HBKN01030059">
    <property type="protein sequence ID" value="CAE2314449.1"/>
    <property type="molecule type" value="Transcribed_RNA"/>
</dbReference>
<dbReference type="CDD" id="cd14273">
    <property type="entry name" value="UBA_TAP-C_like"/>
    <property type="match status" value="1"/>
</dbReference>
<feature type="region of interest" description="Disordered" evidence="2">
    <location>
        <begin position="48"/>
        <end position="73"/>
    </location>
</feature>
<dbReference type="SUPFAM" id="SSF47769">
    <property type="entry name" value="SAM/Pointed domain"/>
    <property type="match status" value="1"/>
</dbReference>
<evidence type="ECO:0000313" key="5">
    <source>
        <dbReference type="EMBL" id="CAE2314449.1"/>
    </source>
</evidence>
<dbReference type="PROSITE" id="PS50105">
    <property type="entry name" value="SAM_DOMAIN"/>
    <property type="match status" value="1"/>
</dbReference>
<dbReference type="EMBL" id="HBKN01030004">
    <property type="protein sequence ID" value="CAE2314361.1"/>
    <property type="molecule type" value="Transcribed_RNA"/>
</dbReference>
<dbReference type="Pfam" id="PF07647">
    <property type="entry name" value="SAM_2"/>
    <property type="match status" value="1"/>
</dbReference>
<feature type="compositionally biased region" description="Polar residues" evidence="2">
    <location>
        <begin position="49"/>
        <end position="62"/>
    </location>
</feature>
<dbReference type="EMBL" id="HBKN01030170">
    <property type="protein sequence ID" value="CAE2314614.1"/>
    <property type="molecule type" value="Transcribed_RNA"/>
</dbReference>
<dbReference type="EMBL" id="HBKN01030248">
    <property type="protein sequence ID" value="CAE2314717.1"/>
    <property type="molecule type" value="Transcribed_RNA"/>
</dbReference>
<dbReference type="Gene3D" id="1.10.8.10">
    <property type="entry name" value="DNA helicase RuvA subunit, C-terminal domain"/>
    <property type="match status" value="1"/>
</dbReference>
<dbReference type="AlphaFoldDB" id="A0A6U6BJK0"/>
<dbReference type="PANTHER" id="PTHR10627">
    <property type="entry name" value="SCP160"/>
    <property type="match status" value="1"/>
</dbReference>
<proteinExistence type="predicted"/>
<accession>A0A6U6BJK0</accession>
<dbReference type="EMBL" id="HBKN01030237">
    <property type="protein sequence ID" value="CAE2314694.1"/>
    <property type="molecule type" value="Transcribed_RNA"/>
</dbReference>
<dbReference type="PANTHER" id="PTHR10627:SF69">
    <property type="entry name" value="PROTEIN BICAUDAL C"/>
    <property type="match status" value="1"/>
</dbReference>
<dbReference type="EMBL" id="HBKN01030226">
    <property type="protein sequence ID" value="CAE2314679.1"/>
    <property type="molecule type" value="Transcribed_RNA"/>
</dbReference>
<sequence length="288" mass="31411">MPAGLAGASCPRCKKTVVHPHAPAAMPTSRSSAMTEEEALAEAIRRSLGQASDLTHSNSNATVHGRHEQMDEARREQTVKSFCEITGCESDLAVYCLNEHKWNLDNALNEYLEYKKLKGSSGAKQSKGDLAVLHEASRDDSRNGKQLLMQIDDKPKAIASTSVDMLDLFDNKTAPSLSVPAMPEAPEATPRLDKSNTAKAAQGGEGEWRGLDHFLAQIGLDKYAPILKEQELTEPEALRYVTDEDLKEMQISTIGARRKLLAAIAHLQERADLNGDNSKFTAGTKSLD</sequence>
<dbReference type="Gene3D" id="1.10.150.50">
    <property type="entry name" value="Transcription Factor, Ets-1"/>
    <property type="match status" value="1"/>
</dbReference>
<dbReference type="InterPro" id="IPR013761">
    <property type="entry name" value="SAM/pointed_sf"/>
</dbReference>
<dbReference type="InterPro" id="IPR001660">
    <property type="entry name" value="SAM"/>
</dbReference>